<dbReference type="AntiFam" id="ANF00077">
    <property type="entry name" value="Shadow ORF (opposite AtoC)"/>
</dbReference>
<sequence>MLARAGEGAVLVAEQFGLDQALRQRRAIHRDERLAGARAAPLQFAREHFLAGAGLALHQHRQLRVEHAPRAVQRQFQRGIEQRRIGMRRHACGRGHGDRRRRRTPPRQRLARAVHAPVQRAALQVEHAAVLAQLRWRLFEQGRVGHAAEVVPLQPEQAQAGLVGGDQGAVAEREQAFVRGAEQRRIVVHAQQFALGDGVVEIAVLDAGHRPARQAQRVHVLHAGIAGNVQHAGQLAVGIEDRHCGAAEDLVRRKIVFAAAHFHRTALDDGGADRVGADLGLAPARARHQRHAPGLVQEARAAFGVEDPAGRVGQQHDAAGGGGIAGQAFQFGAGQPPQAFVRRAQFAQARCADRFDRRRTQRRQAQALAALPRLQDGVRHLADRGAAALEEDPARVAELVLRLRVCHDGSAVADCDRWWDRWWDRCSDKHHIRRRRAIGTRDALQQECSLRAHWPRRTAMTRRNSENLASLLR</sequence>
<evidence type="ECO:0000313" key="1">
    <source>
        <dbReference type="EMBL" id="SBV89198.1"/>
    </source>
</evidence>
<reference evidence="2" key="1">
    <citation type="submission" date="2016-07" db="EMBL/GenBank/DDBJ databases">
        <authorList>
            <person name="Florea S."/>
            <person name="Webb J.S."/>
            <person name="Jaromczyk J."/>
            <person name="Schardl C.L."/>
        </authorList>
    </citation>
    <scope>NUCLEOTIDE SEQUENCE [LARGE SCALE GENOMIC DNA]</scope>
</reference>
<organism evidence="1 2">
    <name type="scientific">Xanthomonas graminis pv. graminis</name>
    <dbReference type="NCBI Taxonomy" id="134874"/>
    <lineage>
        <taxon>Bacteria</taxon>
        <taxon>Pseudomonadati</taxon>
        <taxon>Pseudomonadota</taxon>
        <taxon>Gammaproteobacteria</taxon>
        <taxon>Lysobacterales</taxon>
        <taxon>Lysobacteraceae</taxon>
        <taxon>Xanthomonas</taxon>
        <taxon>Xanthomonas translucens group</taxon>
        <taxon>Xanthomonas graminis</taxon>
    </lineage>
</organism>
<dbReference type="AlphaFoldDB" id="A0A1M4L7P1"/>
<gene>
    <name evidence="1" type="ORF">XTGNCPPB3709_3156</name>
</gene>
<proteinExistence type="predicted"/>
<evidence type="ECO:0000313" key="2">
    <source>
        <dbReference type="Proteomes" id="UP000184997"/>
    </source>
</evidence>
<accession>A0A1M4L7P1</accession>
<dbReference type="EMBL" id="FLUK01000255">
    <property type="protein sequence ID" value="SBV89198.1"/>
    <property type="molecule type" value="Genomic_DNA"/>
</dbReference>
<name>A0A1M4L7P1_9XANT</name>
<protein>
    <submittedName>
        <fullName evidence="1">Uncharacterized protein</fullName>
    </submittedName>
</protein>
<dbReference type="Proteomes" id="UP000184997">
    <property type="component" value="Unassembled WGS sequence"/>
</dbReference>